<evidence type="ECO:0000313" key="3">
    <source>
        <dbReference type="Proteomes" id="UP000184188"/>
    </source>
</evidence>
<keyword evidence="1" id="KW-0812">Transmembrane</keyword>
<dbReference type="AlphaFoldDB" id="A0A1L9SM05"/>
<feature type="non-terminal residue" evidence="2">
    <location>
        <position position="69"/>
    </location>
</feature>
<reference evidence="3" key="1">
    <citation type="journal article" date="2017" name="Genome Biol.">
        <title>Comparative genomics reveals high biological diversity and specific adaptations in the industrially and medically important fungal genus Aspergillus.</title>
        <authorList>
            <person name="de Vries R.P."/>
            <person name="Riley R."/>
            <person name="Wiebenga A."/>
            <person name="Aguilar-Osorio G."/>
            <person name="Amillis S."/>
            <person name="Uchima C.A."/>
            <person name="Anderluh G."/>
            <person name="Asadollahi M."/>
            <person name="Askin M."/>
            <person name="Barry K."/>
            <person name="Battaglia E."/>
            <person name="Bayram O."/>
            <person name="Benocci T."/>
            <person name="Braus-Stromeyer S.A."/>
            <person name="Caldana C."/>
            <person name="Canovas D."/>
            <person name="Cerqueira G.C."/>
            <person name="Chen F."/>
            <person name="Chen W."/>
            <person name="Choi C."/>
            <person name="Clum A."/>
            <person name="Dos Santos R.A."/>
            <person name="Damasio A.R."/>
            <person name="Diallinas G."/>
            <person name="Emri T."/>
            <person name="Fekete E."/>
            <person name="Flipphi M."/>
            <person name="Freyberg S."/>
            <person name="Gallo A."/>
            <person name="Gournas C."/>
            <person name="Habgood R."/>
            <person name="Hainaut M."/>
            <person name="Harispe M.L."/>
            <person name="Henrissat B."/>
            <person name="Hilden K.S."/>
            <person name="Hope R."/>
            <person name="Hossain A."/>
            <person name="Karabika E."/>
            <person name="Karaffa L."/>
            <person name="Karanyi Z."/>
            <person name="Krasevec N."/>
            <person name="Kuo A."/>
            <person name="Kusch H."/>
            <person name="LaButti K."/>
            <person name="Lagendijk E.L."/>
            <person name="Lapidus A."/>
            <person name="Levasseur A."/>
            <person name="Lindquist E."/>
            <person name="Lipzen A."/>
            <person name="Logrieco A.F."/>
            <person name="MacCabe A."/>
            <person name="Maekelae M.R."/>
            <person name="Malavazi I."/>
            <person name="Melin P."/>
            <person name="Meyer V."/>
            <person name="Mielnichuk N."/>
            <person name="Miskei M."/>
            <person name="Molnar A.P."/>
            <person name="Mule G."/>
            <person name="Ngan C.Y."/>
            <person name="Orejas M."/>
            <person name="Orosz E."/>
            <person name="Ouedraogo J.P."/>
            <person name="Overkamp K.M."/>
            <person name="Park H.-S."/>
            <person name="Perrone G."/>
            <person name="Piumi F."/>
            <person name="Punt P.J."/>
            <person name="Ram A.F."/>
            <person name="Ramon A."/>
            <person name="Rauscher S."/>
            <person name="Record E."/>
            <person name="Riano-Pachon D.M."/>
            <person name="Robert V."/>
            <person name="Roehrig J."/>
            <person name="Ruller R."/>
            <person name="Salamov A."/>
            <person name="Salih N.S."/>
            <person name="Samson R.A."/>
            <person name="Sandor E."/>
            <person name="Sanguinetti M."/>
            <person name="Schuetze T."/>
            <person name="Sepcic K."/>
            <person name="Shelest E."/>
            <person name="Sherlock G."/>
            <person name="Sophianopoulou V."/>
            <person name="Squina F.M."/>
            <person name="Sun H."/>
            <person name="Susca A."/>
            <person name="Todd R.B."/>
            <person name="Tsang A."/>
            <person name="Unkles S.E."/>
            <person name="van de Wiele N."/>
            <person name="van Rossen-Uffink D."/>
            <person name="Oliveira J.V."/>
            <person name="Vesth T.C."/>
            <person name="Visser J."/>
            <person name="Yu J.-H."/>
            <person name="Zhou M."/>
            <person name="Andersen M.R."/>
            <person name="Archer D.B."/>
            <person name="Baker S.E."/>
            <person name="Benoit I."/>
            <person name="Brakhage A.A."/>
            <person name="Braus G.H."/>
            <person name="Fischer R."/>
            <person name="Frisvad J.C."/>
            <person name="Goldman G.H."/>
            <person name="Houbraken J."/>
            <person name="Oakley B."/>
            <person name="Pocsi I."/>
            <person name="Scazzocchio C."/>
            <person name="Seiboth B."/>
            <person name="vanKuyk P.A."/>
            <person name="Wortman J."/>
            <person name="Dyer P.S."/>
            <person name="Grigoriev I.V."/>
        </authorList>
    </citation>
    <scope>NUCLEOTIDE SEQUENCE [LARGE SCALE GENOMIC DNA]</scope>
    <source>
        <strain evidence="3">CBS 506.65</strain>
    </source>
</reference>
<sequence length="69" mass="7464">MDSGQWTVDTAYFFFSVAYAPTACSVLLRSLPSGVLRGVSDCPWSLRIIAAVCRPSDPDRICLILGTVP</sequence>
<proteinExistence type="predicted"/>
<gene>
    <name evidence="2" type="ORF">ASPZODRAFT_130110</name>
</gene>
<dbReference type="VEuPathDB" id="FungiDB:ASPZODRAFT_130110"/>
<dbReference type="Proteomes" id="UP000184188">
    <property type="component" value="Unassembled WGS sequence"/>
</dbReference>
<evidence type="ECO:0000313" key="2">
    <source>
        <dbReference type="EMBL" id="OJJ48163.1"/>
    </source>
</evidence>
<organism evidence="2 3">
    <name type="scientific">Penicilliopsis zonata CBS 506.65</name>
    <dbReference type="NCBI Taxonomy" id="1073090"/>
    <lineage>
        <taxon>Eukaryota</taxon>
        <taxon>Fungi</taxon>
        <taxon>Dikarya</taxon>
        <taxon>Ascomycota</taxon>
        <taxon>Pezizomycotina</taxon>
        <taxon>Eurotiomycetes</taxon>
        <taxon>Eurotiomycetidae</taxon>
        <taxon>Eurotiales</taxon>
        <taxon>Aspergillaceae</taxon>
        <taxon>Penicilliopsis</taxon>
    </lineage>
</organism>
<feature type="transmembrane region" description="Helical" evidence="1">
    <location>
        <begin position="12"/>
        <end position="31"/>
    </location>
</feature>
<protein>
    <submittedName>
        <fullName evidence="2">Uncharacterized protein</fullName>
    </submittedName>
</protein>
<dbReference type="EMBL" id="KV878339">
    <property type="protein sequence ID" value="OJJ48163.1"/>
    <property type="molecule type" value="Genomic_DNA"/>
</dbReference>
<name>A0A1L9SM05_9EURO</name>
<keyword evidence="3" id="KW-1185">Reference proteome</keyword>
<keyword evidence="1" id="KW-1133">Transmembrane helix</keyword>
<keyword evidence="1" id="KW-0472">Membrane</keyword>
<accession>A0A1L9SM05</accession>
<evidence type="ECO:0000256" key="1">
    <source>
        <dbReference type="SAM" id="Phobius"/>
    </source>
</evidence>
<dbReference type="GeneID" id="34608893"/>
<dbReference type="RefSeq" id="XP_022582673.1">
    <property type="nucleotide sequence ID" value="XM_022722428.1"/>
</dbReference>